<feature type="region of interest" description="Disordered" evidence="2">
    <location>
        <begin position="1"/>
        <end position="35"/>
    </location>
</feature>
<protein>
    <submittedName>
        <fullName evidence="5">ATM interactor-like</fullName>
    </submittedName>
</protein>
<dbReference type="PROSITE" id="PS50157">
    <property type="entry name" value="ZINC_FINGER_C2H2_2"/>
    <property type="match status" value="1"/>
</dbReference>
<gene>
    <name evidence="5" type="primary">LOC100378387</name>
</gene>
<feature type="compositionally biased region" description="Polar residues" evidence="2">
    <location>
        <begin position="285"/>
        <end position="294"/>
    </location>
</feature>
<keyword evidence="1" id="KW-0862">Zinc</keyword>
<feature type="region of interest" description="Disordered" evidence="2">
    <location>
        <begin position="285"/>
        <end position="310"/>
    </location>
</feature>
<accession>A0ABM0GWQ8</accession>
<dbReference type="Pfam" id="PF24757">
    <property type="entry name" value="C2H2_ASCIZ"/>
    <property type="match status" value="1"/>
</dbReference>
<feature type="compositionally biased region" description="Polar residues" evidence="2">
    <location>
        <begin position="211"/>
        <end position="224"/>
    </location>
</feature>
<dbReference type="InterPro" id="IPR013087">
    <property type="entry name" value="Znf_C2H2_type"/>
</dbReference>
<feature type="region of interest" description="Disordered" evidence="2">
    <location>
        <begin position="206"/>
        <end position="243"/>
    </location>
</feature>
<dbReference type="PANTHER" id="PTHR46664">
    <property type="entry name" value="ATM INTERACTOR"/>
    <property type="match status" value="1"/>
</dbReference>
<dbReference type="SMART" id="SM00355">
    <property type="entry name" value="ZnF_C2H2"/>
    <property type="match status" value="4"/>
</dbReference>
<keyword evidence="1" id="KW-0479">Metal-binding</keyword>
<feature type="compositionally biased region" description="Basic and acidic residues" evidence="2">
    <location>
        <begin position="9"/>
        <end position="24"/>
    </location>
</feature>
<dbReference type="InterPro" id="IPR055303">
    <property type="entry name" value="ATMIN"/>
</dbReference>
<proteinExistence type="predicted"/>
<dbReference type="RefSeq" id="XP_002739021.1">
    <property type="nucleotide sequence ID" value="XM_002738975.2"/>
</dbReference>
<evidence type="ECO:0000256" key="2">
    <source>
        <dbReference type="SAM" id="MobiDB-lite"/>
    </source>
</evidence>
<dbReference type="GeneID" id="100378387"/>
<dbReference type="Gene3D" id="3.30.160.60">
    <property type="entry name" value="Classic Zinc Finger"/>
    <property type="match status" value="1"/>
</dbReference>
<keyword evidence="4" id="KW-1185">Reference proteome</keyword>
<keyword evidence="1" id="KW-0863">Zinc-finger</keyword>
<reference evidence="5" key="1">
    <citation type="submission" date="2025-08" db="UniProtKB">
        <authorList>
            <consortium name="RefSeq"/>
        </authorList>
    </citation>
    <scope>IDENTIFICATION</scope>
    <source>
        <tissue evidence="5">Testes</tissue>
    </source>
</reference>
<evidence type="ECO:0000256" key="1">
    <source>
        <dbReference type="PROSITE-ProRule" id="PRU00042"/>
    </source>
</evidence>
<organism evidence="4 5">
    <name type="scientific">Saccoglossus kowalevskii</name>
    <name type="common">Acorn worm</name>
    <dbReference type="NCBI Taxonomy" id="10224"/>
    <lineage>
        <taxon>Eukaryota</taxon>
        <taxon>Metazoa</taxon>
        <taxon>Hemichordata</taxon>
        <taxon>Enteropneusta</taxon>
        <taxon>Harrimaniidae</taxon>
        <taxon>Saccoglossus</taxon>
    </lineage>
</organism>
<evidence type="ECO:0000259" key="3">
    <source>
        <dbReference type="PROSITE" id="PS50157"/>
    </source>
</evidence>
<dbReference type="PANTHER" id="PTHR46664:SF1">
    <property type="entry name" value="ATM INTERACTOR"/>
    <property type="match status" value="1"/>
</dbReference>
<dbReference type="InterPro" id="IPR056380">
    <property type="entry name" value="Znf_C2H2_ASCIZ_4th"/>
</dbReference>
<dbReference type="Proteomes" id="UP000694865">
    <property type="component" value="Unplaced"/>
</dbReference>
<dbReference type="InterPro" id="IPR056545">
    <property type="entry name" value="C2H2_ASCIZ_1st_2nd"/>
</dbReference>
<sequence length="760" mass="84579">MFSATFDHNVTEQKKEKDSPEKKNSAMSMERQNEKGEVQIVCPSVSDLCRETPTDVLCPVTGCGKIVKKPAALRMHLIKTHQVYKNADEKTLFTASKDQKKNITKHYYCPIDGCSRCIATKRPFMRLNQVKLHYIKMHGVKKLECKRCKKKFGTKSDLNRHERNCGQIFKCTCGCPYTTREALQVHAKRQGHLLPAEFIRVTAMVTPARQPPTTSARKSTSPNKPANKKQAHDEKSQVNRKCNKPIQILPKQTVQLVPLVIMPIPVSALPLQTVPAVTLPQEDITTANPASDNYSAKVKASKKDPPRNNIKNTASVKRVATIQSGVKKKKKAIVKENFQNSAMNTDVLDDVHHIETQTPGDFIIKQAMMSVDTDTQTNQSLALSVDAYTCTGMVASNNDVMCMETQTGLTAIPMGSELNTNAVISTVQTLDLELPPTMNSETQTLHMVDQQGATDFDISSFFQNHNHNSSLEPDVMASVASTLTQTDALMENNFGELSNSQTQSLKLLHDLMRDCENTATQTQSSFQIESSATQTQESYLNEVLTNDVQNCDVQTLTDEQICQFANTNSIQTETVEFDIEKLISDGDQSVGVDFSSEVEDVEFLNSYAQTNMPFTNGADCFTQTGSDLFEFVNMQTQTGTTVDVDSNTITQTDPNIILDDLILPDDSMDRQVQVNFNALTQSTDIETQTSIVNHLTDAVELSDMQTQTFQCNHNDFPLMPIQSSNMETQTLFTDLGISTDVQNSLTDSHTQTHFRDVRTV</sequence>
<evidence type="ECO:0000313" key="4">
    <source>
        <dbReference type="Proteomes" id="UP000694865"/>
    </source>
</evidence>
<name>A0ABM0GWQ8_SACKO</name>
<evidence type="ECO:0000313" key="5">
    <source>
        <dbReference type="RefSeq" id="XP_002739021.1"/>
    </source>
</evidence>
<dbReference type="Pfam" id="PF24761">
    <property type="entry name" value="C2H2_ASCIZ_4th"/>
    <property type="match status" value="1"/>
</dbReference>
<feature type="domain" description="C2H2-type" evidence="3">
    <location>
        <begin position="143"/>
        <end position="163"/>
    </location>
</feature>
<dbReference type="PROSITE" id="PS00028">
    <property type="entry name" value="ZINC_FINGER_C2H2_1"/>
    <property type="match status" value="1"/>
</dbReference>